<evidence type="ECO:0000256" key="1">
    <source>
        <dbReference type="ARBA" id="ARBA00004167"/>
    </source>
</evidence>
<evidence type="ECO:0000256" key="2">
    <source>
        <dbReference type="ARBA" id="ARBA00022729"/>
    </source>
</evidence>
<dbReference type="PANTHER" id="PTHR48053:SF164">
    <property type="entry name" value="LEUCINE-RICH REPEAT-CONTAINING N-TERMINAL PLANT-TYPE DOMAIN-CONTAINING PROTEIN"/>
    <property type="match status" value="1"/>
</dbReference>
<evidence type="ECO:0000313" key="5">
    <source>
        <dbReference type="Proteomes" id="UP000026962"/>
    </source>
</evidence>
<dbReference type="AlphaFoldDB" id="A0A0E0M6M1"/>
<dbReference type="SUPFAM" id="SSF52058">
    <property type="entry name" value="L domain-like"/>
    <property type="match status" value="1"/>
</dbReference>
<dbReference type="Gramene" id="OPUNC10G05520.1">
    <property type="protein sequence ID" value="OPUNC10G05520.1"/>
    <property type="gene ID" value="OPUNC10G05520"/>
</dbReference>
<reference evidence="4" key="2">
    <citation type="submission" date="2018-05" db="EMBL/GenBank/DDBJ databases">
        <title>OpunRS2 (Oryza punctata Reference Sequence Version 2).</title>
        <authorList>
            <person name="Zhang J."/>
            <person name="Kudrna D."/>
            <person name="Lee S."/>
            <person name="Talag J."/>
            <person name="Welchert J."/>
            <person name="Wing R.A."/>
        </authorList>
    </citation>
    <scope>NUCLEOTIDE SEQUENCE [LARGE SCALE GENOMIC DNA]</scope>
</reference>
<dbReference type="InterPro" id="IPR001611">
    <property type="entry name" value="Leu-rich_rpt"/>
</dbReference>
<dbReference type="InterPro" id="IPR032675">
    <property type="entry name" value="LRR_dom_sf"/>
</dbReference>
<dbReference type="GO" id="GO:0004674">
    <property type="term" value="F:protein serine/threonine kinase activity"/>
    <property type="evidence" value="ECO:0007669"/>
    <property type="project" value="UniProtKB-EC"/>
</dbReference>
<evidence type="ECO:0008006" key="6">
    <source>
        <dbReference type="Google" id="ProtNLM"/>
    </source>
</evidence>
<dbReference type="STRING" id="4537.A0A0E0M6M1"/>
<dbReference type="Pfam" id="PF00560">
    <property type="entry name" value="LRR_1"/>
    <property type="match status" value="1"/>
</dbReference>
<evidence type="ECO:0000256" key="3">
    <source>
        <dbReference type="ARBA" id="ARBA00023170"/>
    </source>
</evidence>
<keyword evidence="2" id="KW-0732">Signal</keyword>
<name>A0A0E0M6M1_ORYPU</name>
<protein>
    <recommendedName>
        <fullName evidence="6">Leucine-rich repeat-containing N-terminal plant-type domain-containing protein</fullName>
    </recommendedName>
</protein>
<dbReference type="EnsemblPlants" id="OPUNC10G05520.1">
    <property type="protein sequence ID" value="OPUNC10G05520.1"/>
    <property type="gene ID" value="OPUNC10G05520"/>
</dbReference>
<dbReference type="Gene3D" id="3.80.10.10">
    <property type="entry name" value="Ribonuclease Inhibitor"/>
    <property type="match status" value="1"/>
</dbReference>
<dbReference type="GO" id="GO:0016020">
    <property type="term" value="C:membrane"/>
    <property type="evidence" value="ECO:0007669"/>
    <property type="project" value="UniProtKB-SubCell"/>
</dbReference>
<sequence length="108" mass="11540">MSSWISNETMVGSPMSHVFTVLNVRDNKISDLNIAGNVFHGYVPSNIAGLTNLLALSLSGNKLQGACPPELFNISSLEIMYIGLNMLSGSLPMDFGSKLPNLVVLSTI</sequence>
<comment type="subcellular location">
    <subcellularLocation>
        <location evidence="1">Membrane</location>
        <topology evidence="1">Single-pass membrane protein</topology>
    </subcellularLocation>
</comment>
<keyword evidence="5" id="KW-1185">Reference proteome</keyword>
<dbReference type="HOGENOM" id="CLU_2201255_0_0_1"/>
<reference evidence="4" key="1">
    <citation type="submission" date="2015-04" db="UniProtKB">
        <authorList>
            <consortium name="EnsemblPlants"/>
        </authorList>
    </citation>
    <scope>IDENTIFICATION</scope>
</reference>
<keyword evidence="3" id="KW-0675">Receptor</keyword>
<dbReference type="PANTHER" id="PTHR48053">
    <property type="entry name" value="LEUCINE RICH REPEAT FAMILY PROTEIN, EXPRESSED"/>
    <property type="match status" value="1"/>
</dbReference>
<proteinExistence type="predicted"/>
<dbReference type="eggNOG" id="KOG0619">
    <property type="taxonomic scope" value="Eukaryota"/>
</dbReference>
<dbReference type="InterPro" id="IPR051716">
    <property type="entry name" value="Plant_RL_S/T_kinase"/>
</dbReference>
<dbReference type="Proteomes" id="UP000026962">
    <property type="component" value="Chromosome 10"/>
</dbReference>
<organism evidence="4">
    <name type="scientific">Oryza punctata</name>
    <name type="common">Red rice</name>
    <dbReference type="NCBI Taxonomy" id="4537"/>
    <lineage>
        <taxon>Eukaryota</taxon>
        <taxon>Viridiplantae</taxon>
        <taxon>Streptophyta</taxon>
        <taxon>Embryophyta</taxon>
        <taxon>Tracheophyta</taxon>
        <taxon>Spermatophyta</taxon>
        <taxon>Magnoliopsida</taxon>
        <taxon>Liliopsida</taxon>
        <taxon>Poales</taxon>
        <taxon>Poaceae</taxon>
        <taxon>BOP clade</taxon>
        <taxon>Oryzoideae</taxon>
        <taxon>Oryzeae</taxon>
        <taxon>Oryzinae</taxon>
        <taxon>Oryza</taxon>
    </lineage>
</organism>
<evidence type="ECO:0000313" key="4">
    <source>
        <dbReference type="EnsemblPlants" id="OPUNC10G05520.1"/>
    </source>
</evidence>
<accession>A0A0E0M6M1</accession>